<accession>A0A8J9VMC5</accession>
<sequence>MEHDSESNKVIEQSDKEEYEFSFNFINLPWDDRSKNSKIGIISLLVAIFVATLALVINNLVFYYKRFDARSIYSNIEMDCNMVKADEHPYAARIHSISSNELICIGAVVSISSVLANEVCLKSGPIQLKLGNPTNPRCKKGFSIDAVDLIPHEGVITKSLVLLSTLDYISDCIKTIKIGAKVNADKQLYIIGRPYRGGKSFSFQLAKYNNNNNFTSFEELRTLNKNKTICVDTFGKCPVRAGDLLVQKGLLLGLASTSVNRREESKTACFANLSVVYSELKALDIKFDNKI</sequence>
<dbReference type="EMBL" id="OV170223">
    <property type="protein sequence ID" value="CAH0722620.1"/>
    <property type="molecule type" value="Genomic_DNA"/>
</dbReference>
<dbReference type="GO" id="GO:0004252">
    <property type="term" value="F:serine-type endopeptidase activity"/>
    <property type="evidence" value="ECO:0007669"/>
    <property type="project" value="InterPro"/>
</dbReference>
<keyword evidence="1" id="KW-1133">Transmembrane helix</keyword>
<gene>
    <name evidence="3" type="ORF">BINO364_LOCUS8554</name>
</gene>
<dbReference type="GO" id="GO:0006508">
    <property type="term" value="P:proteolysis"/>
    <property type="evidence" value="ECO:0007669"/>
    <property type="project" value="InterPro"/>
</dbReference>
<dbReference type="InterPro" id="IPR001254">
    <property type="entry name" value="Trypsin_dom"/>
</dbReference>
<dbReference type="AlphaFoldDB" id="A0A8J9VMC5"/>
<feature type="non-terminal residue" evidence="3">
    <location>
        <position position="291"/>
    </location>
</feature>
<evidence type="ECO:0000259" key="2">
    <source>
        <dbReference type="Pfam" id="PF00089"/>
    </source>
</evidence>
<feature type="domain" description="Peptidase S1" evidence="2">
    <location>
        <begin position="84"/>
        <end position="269"/>
    </location>
</feature>
<keyword evidence="1" id="KW-0812">Transmembrane</keyword>
<dbReference type="Pfam" id="PF00089">
    <property type="entry name" value="Trypsin"/>
    <property type="match status" value="1"/>
</dbReference>
<feature type="transmembrane region" description="Helical" evidence="1">
    <location>
        <begin position="39"/>
        <end position="64"/>
    </location>
</feature>
<dbReference type="InterPro" id="IPR009003">
    <property type="entry name" value="Peptidase_S1_PA"/>
</dbReference>
<keyword evidence="4" id="KW-1185">Reference proteome</keyword>
<reference evidence="3" key="1">
    <citation type="submission" date="2021-12" db="EMBL/GenBank/DDBJ databases">
        <authorList>
            <person name="Martin H S."/>
        </authorList>
    </citation>
    <scope>NUCLEOTIDE SEQUENCE</scope>
</reference>
<organism evidence="3 4">
    <name type="scientific">Brenthis ino</name>
    <name type="common">lesser marbled fritillary</name>
    <dbReference type="NCBI Taxonomy" id="405034"/>
    <lineage>
        <taxon>Eukaryota</taxon>
        <taxon>Metazoa</taxon>
        <taxon>Ecdysozoa</taxon>
        <taxon>Arthropoda</taxon>
        <taxon>Hexapoda</taxon>
        <taxon>Insecta</taxon>
        <taxon>Pterygota</taxon>
        <taxon>Neoptera</taxon>
        <taxon>Endopterygota</taxon>
        <taxon>Lepidoptera</taxon>
        <taxon>Glossata</taxon>
        <taxon>Ditrysia</taxon>
        <taxon>Papilionoidea</taxon>
        <taxon>Nymphalidae</taxon>
        <taxon>Heliconiinae</taxon>
        <taxon>Argynnini</taxon>
        <taxon>Brenthis</taxon>
    </lineage>
</organism>
<proteinExistence type="predicted"/>
<dbReference type="OrthoDB" id="7468684at2759"/>
<protein>
    <recommendedName>
        <fullName evidence="2">Peptidase S1 domain-containing protein</fullName>
    </recommendedName>
</protein>
<keyword evidence="1" id="KW-0472">Membrane</keyword>
<name>A0A8J9VMC5_9NEOP</name>
<evidence type="ECO:0000256" key="1">
    <source>
        <dbReference type="SAM" id="Phobius"/>
    </source>
</evidence>
<dbReference type="SUPFAM" id="SSF50494">
    <property type="entry name" value="Trypsin-like serine proteases"/>
    <property type="match status" value="1"/>
</dbReference>
<dbReference type="Proteomes" id="UP000838878">
    <property type="component" value="Chromosome 3"/>
</dbReference>
<evidence type="ECO:0000313" key="4">
    <source>
        <dbReference type="Proteomes" id="UP000838878"/>
    </source>
</evidence>
<evidence type="ECO:0000313" key="3">
    <source>
        <dbReference type="EMBL" id="CAH0722620.1"/>
    </source>
</evidence>